<evidence type="ECO:0000313" key="3">
    <source>
        <dbReference type="Proteomes" id="UP000253628"/>
    </source>
</evidence>
<keyword evidence="3" id="KW-1185">Reference proteome</keyword>
<sequence>MTQKQAYSNEAPMRRVLPLLALLVVVIALVLAAVSVLTSIWNVRDIPNWPPPSQLQGAAPALETTPQPALQAYLAQKAKIADGYSWVDEKQGVAHIPIELAMQALAQPDGRAASEREAWLMGLQAEESRQTGKDAAARALQAADGAASRPKGEAESAAARGPQPGPLPRRAGQAKEKP</sequence>
<comment type="caution">
    <text evidence="2">The sequence shown here is derived from an EMBL/GenBank/DDBJ whole genome shotgun (WGS) entry which is preliminary data.</text>
</comment>
<dbReference type="Proteomes" id="UP000253628">
    <property type="component" value="Unassembled WGS sequence"/>
</dbReference>
<dbReference type="RefSeq" id="WP_113934918.1">
    <property type="nucleotide sequence ID" value="NZ_JACCEU010000011.1"/>
</dbReference>
<feature type="compositionally biased region" description="Basic and acidic residues" evidence="1">
    <location>
        <begin position="126"/>
        <end position="136"/>
    </location>
</feature>
<feature type="region of interest" description="Disordered" evidence="1">
    <location>
        <begin position="126"/>
        <end position="178"/>
    </location>
</feature>
<gene>
    <name evidence="2" type="ORF">DFR37_11583</name>
</gene>
<organism evidence="2 3">
    <name type="scientific">Eoetvoesiella caeni</name>
    <dbReference type="NCBI Taxonomy" id="645616"/>
    <lineage>
        <taxon>Bacteria</taxon>
        <taxon>Pseudomonadati</taxon>
        <taxon>Pseudomonadota</taxon>
        <taxon>Betaproteobacteria</taxon>
        <taxon>Burkholderiales</taxon>
        <taxon>Alcaligenaceae</taxon>
        <taxon>Eoetvoesiella</taxon>
    </lineage>
</organism>
<accession>A0A366H3E0</accession>
<name>A0A366H3E0_9BURK</name>
<evidence type="ECO:0000313" key="2">
    <source>
        <dbReference type="EMBL" id="RBP35809.1"/>
    </source>
</evidence>
<dbReference type="AlphaFoldDB" id="A0A366H3E0"/>
<reference evidence="2 3" key="1">
    <citation type="submission" date="2018-06" db="EMBL/GenBank/DDBJ databases">
        <title>Genomic Encyclopedia of Type Strains, Phase IV (KMG-IV): sequencing the most valuable type-strain genomes for metagenomic binning, comparative biology and taxonomic classification.</title>
        <authorList>
            <person name="Goeker M."/>
        </authorList>
    </citation>
    <scope>NUCLEOTIDE SEQUENCE [LARGE SCALE GENOMIC DNA]</scope>
    <source>
        <strain evidence="2 3">DSM 25520</strain>
    </source>
</reference>
<feature type="compositionally biased region" description="Low complexity" evidence="1">
    <location>
        <begin position="137"/>
        <end position="147"/>
    </location>
</feature>
<dbReference type="EMBL" id="QNRQ01000015">
    <property type="protein sequence ID" value="RBP35809.1"/>
    <property type="molecule type" value="Genomic_DNA"/>
</dbReference>
<evidence type="ECO:0000256" key="1">
    <source>
        <dbReference type="SAM" id="MobiDB-lite"/>
    </source>
</evidence>
<protein>
    <submittedName>
        <fullName evidence="2">Uncharacterized protein</fullName>
    </submittedName>
</protein>
<proteinExistence type="predicted"/>
<dbReference type="OrthoDB" id="129807at2"/>